<name>A0A250JF13_9BACT</name>
<dbReference type="EMBL" id="CP022098">
    <property type="protein sequence ID" value="ATB42178.1"/>
    <property type="molecule type" value="Genomic_DNA"/>
</dbReference>
<feature type="compositionally biased region" description="Basic and acidic residues" evidence="1">
    <location>
        <begin position="8"/>
        <end position="20"/>
    </location>
</feature>
<gene>
    <name evidence="2" type="ORF">CYFUS_007655</name>
</gene>
<evidence type="ECO:0000256" key="1">
    <source>
        <dbReference type="SAM" id="MobiDB-lite"/>
    </source>
</evidence>
<dbReference type="Proteomes" id="UP000217257">
    <property type="component" value="Chromosome"/>
</dbReference>
<protein>
    <submittedName>
        <fullName evidence="2">Uncharacterized protein</fullName>
    </submittedName>
</protein>
<sequence length="126" mass="14464">MPPAPTFERVERHPRQGGEERLVVLQTEGEEQQRESAHPAVPAFWGRRVNRDRPRGSSALKIALVRWRRQRSTQCAKNGLARSGMDSKDARGIRGTELSFPLESRRSRSYSGEFFLRNSRLSHHAE</sequence>
<reference evidence="2 3" key="1">
    <citation type="submission" date="2017-06" db="EMBL/GenBank/DDBJ databases">
        <title>Sequencing and comparative analysis of myxobacterial genomes.</title>
        <authorList>
            <person name="Rupp O."/>
            <person name="Goesmann A."/>
            <person name="Sogaard-Andersen L."/>
        </authorList>
    </citation>
    <scope>NUCLEOTIDE SEQUENCE [LARGE SCALE GENOMIC DNA]</scope>
    <source>
        <strain evidence="2 3">DSM 52655</strain>
    </source>
</reference>
<feature type="region of interest" description="Disordered" evidence="1">
    <location>
        <begin position="1"/>
        <end position="20"/>
    </location>
</feature>
<evidence type="ECO:0000313" key="3">
    <source>
        <dbReference type="Proteomes" id="UP000217257"/>
    </source>
</evidence>
<organism evidence="2 3">
    <name type="scientific">Cystobacter fuscus</name>
    <dbReference type="NCBI Taxonomy" id="43"/>
    <lineage>
        <taxon>Bacteria</taxon>
        <taxon>Pseudomonadati</taxon>
        <taxon>Myxococcota</taxon>
        <taxon>Myxococcia</taxon>
        <taxon>Myxococcales</taxon>
        <taxon>Cystobacterineae</taxon>
        <taxon>Archangiaceae</taxon>
        <taxon>Cystobacter</taxon>
    </lineage>
</organism>
<proteinExistence type="predicted"/>
<evidence type="ECO:0000313" key="2">
    <source>
        <dbReference type="EMBL" id="ATB42178.1"/>
    </source>
</evidence>
<accession>A0A250JF13</accession>
<dbReference type="KEGG" id="cfus:CYFUS_007655"/>
<dbReference type="AlphaFoldDB" id="A0A250JF13"/>